<reference evidence="2" key="1">
    <citation type="journal article" date="2014" name="Front. Microbiol.">
        <title>High frequency of phylogenetically diverse reductive dehalogenase-homologous genes in deep subseafloor sedimentary metagenomes.</title>
        <authorList>
            <person name="Kawai M."/>
            <person name="Futagami T."/>
            <person name="Toyoda A."/>
            <person name="Takaki Y."/>
            <person name="Nishi S."/>
            <person name="Hori S."/>
            <person name="Arai W."/>
            <person name="Tsubouchi T."/>
            <person name="Morono Y."/>
            <person name="Uchiyama I."/>
            <person name="Ito T."/>
            <person name="Fujiyama A."/>
            <person name="Inagaki F."/>
            <person name="Takami H."/>
        </authorList>
    </citation>
    <scope>NUCLEOTIDE SEQUENCE</scope>
    <source>
        <strain evidence="2">Expedition CK06-06</strain>
    </source>
</reference>
<sequence>MVVWEPLRYEVIGVTLDDAAGEAYDKVAKLLGLGYPGGPIIDHLAQGGDSSYVRFPRPRIRAKDF</sequence>
<feature type="domain" description="Gcp-like" evidence="1">
    <location>
        <begin position="5"/>
        <end position="64"/>
    </location>
</feature>
<gene>
    <name evidence="2" type="ORF">S03H2_25937</name>
</gene>
<dbReference type="Pfam" id="PF00814">
    <property type="entry name" value="TsaD"/>
    <property type="match status" value="1"/>
</dbReference>
<comment type="caution">
    <text evidence="2">The sequence shown here is derived from an EMBL/GenBank/DDBJ whole genome shotgun (WGS) entry which is preliminary data.</text>
</comment>
<evidence type="ECO:0000259" key="1">
    <source>
        <dbReference type="Pfam" id="PF00814"/>
    </source>
</evidence>
<dbReference type="InterPro" id="IPR000905">
    <property type="entry name" value="Gcp-like_dom"/>
</dbReference>
<accession>X1EXQ6</accession>
<name>X1EXQ6_9ZZZZ</name>
<feature type="non-terminal residue" evidence="2">
    <location>
        <position position="65"/>
    </location>
</feature>
<dbReference type="InterPro" id="IPR043129">
    <property type="entry name" value="ATPase_NBD"/>
</dbReference>
<dbReference type="SUPFAM" id="SSF53067">
    <property type="entry name" value="Actin-like ATPase domain"/>
    <property type="match status" value="1"/>
</dbReference>
<organism evidence="2">
    <name type="scientific">marine sediment metagenome</name>
    <dbReference type="NCBI Taxonomy" id="412755"/>
    <lineage>
        <taxon>unclassified sequences</taxon>
        <taxon>metagenomes</taxon>
        <taxon>ecological metagenomes</taxon>
    </lineage>
</organism>
<proteinExistence type="predicted"/>
<dbReference type="Gene3D" id="3.30.420.40">
    <property type="match status" value="1"/>
</dbReference>
<dbReference type="AlphaFoldDB" id="X1EXQ6"/>
<protein>
    <recommendedName>
        <fullName evidence="1">Gcp-like domain-containing protein</fullName>
    </recommendedName>
</protein>
<dbReference type="EMBL" id="BARU01014839">
    <property type="protein sequence ID" value="GAH37362.1"/>
    <property type="molecule type" value="Genomic_DNA"/>
</dbReference>
<evidence type="ECO:0000313" key="2">
    <source>
        <dbReference type="EMBL" id="GAH37362.1"/>
    </source>
</evidence>